<dbReference type="InterPro" id="IPR014710">
    <property type="entry name" value="RmlC-like_jellyroll"/>
</dbReference>
<name>A0A1B2IVU1_9LACO</name>
<dbReference type="PANTHER" id="PTHR43280">
    <property type="entry name" value="ARAC-FAMILY TRANSCRIPTIONAL REGULATOR"/>
    <property type="match status" value="1"/>
</dbReference>
<dbReference type="InterPro" id="IPR018062">
    <property type="entry name" value="HTH_AraC-typ_CS"/>
</dbReference>
<keyword evidence="2" id="KW-0238">DNA-binding</keyword>
<evidence type="ECO:0000259" key="4">
    <source>
        <dbReference type="PROSITE" id="PS01124"/>
    </source>
</evidence>
<sequence>MTDIFYETITPNRHLPFRLLIHDNGVAHRVLSHWHHSFEIAYVITGENTNFTVNGQHFDQSKGEVVVINPYEVHRLDLPTDHKRVALTVMLPNDILTASNIAIETHIQNRIPNDTQLQGYFNTLYQTTRHPATTGTQAEQIGLVYLILSDLVTHYSQADATKRTPHYSAQMDHLSPVITWIDRHYQEKITVEKLAGIANLSASYFAHLFQKYLNQSPLVYVTSRRLLAAEKQLLTTSDSLEAIAFTTGFPNVKALNVAFKHHFSQSPNQYRLTHQ</sequence>
<proteinExistence type="predicted"/>
<evidence type="ECO:0000256" key="3">
    <source>
        <dbReference type="ARBA" id="ARBA00023163"/>
    </source>
</evidence>
<dbReference type="Proteomes" id="UP000093267">
    <property type="component" value="Chromosome"/>
</dbReference>
<dbReference type="SMART" id="SM00342">
    <property type="entry name" value="HTH_ARAC"/>
    <property type="match status" value="1"/>
</dbReference>
<dbReference type="STRING" id="240427.AYR62_00095"/>
<keyword evidence="3" id="KW-0804">Transcription</keyword>
<dbReference type="RefSeq" id="WP_065901548.1">
    <property type="nucleotide sequence ID" value="NZ_CP014912.1"/>
</dbReference>
<dbReference type="Pfam" id="PF12833">
    <property type="entry name" value="HTH_18"/>
    <property type="match status" value="1"/>
</dbReference>
<dbReference type="GO" id="GO:0003700">
    <property type="term" value="F:DNA-binding transcription factor activity"/>
    <property type="evidence" value="ECO:0007669"/>
    <property type="project" value="InterPro"/>
</dbReference>
<keyword evidence="6" id="KW-1185">Reference proteome</keyword>
<evidence type="ECO:0000313" key="6">
    <source>
        <dbReference type="Proteomes" id="UP000093267"/>
    </source>
</evidence>
<dbReference type="InterPro" id="IPR018060">
    <property type="entry name" value="HTH_AraC"/>
</dbReference>
<dbReference type="SUPFAM" id="SSF46689">
    <property type="entry name" value="Homeodomain-like"/>
    <property type="match status" value="2"/>
</dbReference>
<accession>A0A1B2IVU1</accession>
<keyword evidence="1" id="KW-0805">Transcription regulation</keyword>
<dbReference type="GO" id="GO:0043565">
    <property type="term" value="F:sequence-specific DNA binding"/>
    <property type="evidence" value="ECO:0007669"/>
    <property type="project" value="InterPro"/>
</dbReference>
<dbReference type="PANTHER" id="PTHR43280:SF2">
    <property type="entry name" value="HTH-TYPE TRANSCRIPTIONAL REGULATOR EXSA"/>
    <property type="match status" value="1"/>
</dbReference>
<reference evidence="5 6" key="1">
    <citation type="submission" date="2016-03" db="EMBL/GenBank/DDBJ databases">
        <title>Pediococcus and Lactobacillus from brewery environment - whole genome sequencing and assembly.</title>
        <authorList>
            <person name="Behr J."/>
            <person name="Geissler A.J."/>
            <person name="Vogel R.F."/>
        </authorList>
    </citation>
    <scope>NUCLEOTIDE SEQUENCE [LARGE SCALE GENOMIC DNA]</scope>
    <source>
        <strain evidence="5 6">TMW 1.1995</strain>
    </source>
</reference>
<dbReference type="AlphaFoldDB" id="A0A1B2IVU1"/>
<dbReference type="Pfam" id="PF02311">
    <property type="entry name" value="AraC_binding"/>
    <property type="match status" value="1"/>
</dbReference>
<dbReference type="InterPro" id="IPR011051">
    <property type="entry name" value="RmlC_Cupin_sf"/>
</dbReference>
<organism evidence="5 6">
    <name type="scientific">Secundilactobacillus paracollinoides</name>
    <dbReference type="NCBI Taxonomy" id="240427"/>
    <lineage>
        <taxon>Bacteria</taxon>
        <taxon>Bacillati</taxon>
        <taxon>Bacillota</taxon>
        <taxon>Bacilli</taxon>
        <taxon>Lactobacillales</taxon>
        <taxon>Lactobacillaceae</taxon>
        <taxon>Secundilactobacillus</taxon>
    </lineage>
</organism>
<evidence type="ECO:0000313" key="5">
    <source>
        <dbReference type="EMBL" id="ANZ66186.1"/>
    </source>
</evidence>
<dbReference type="Gene3D" id="2.60.120.10">
    <property type="entry name" value="Jelly Rolls"/>
    <property type="match status" value="1"/>
</dbReference>
<dbReference type="Gene3D" id="1.10.10.60">
    <property type="entry name" value="Homeodomain-like"/>
    <property type="match status" value="2"/>
</dbReference>
<evidence type="ECO:0000256" key="1">
    <source>
        <dbReference type="ARBA" id="ARBA00023015"/>
    </source>
</evidence>
<dbReference type="SUPFAM" id="SSF51182">
    <property type="entry name" value="RmlC-like cupins"/>
    <property type="match status" value="1"/>
</dbReference>
<feature type="domain" description="HTH araC/xylS-type" evidence="4">
    <location>
        <begin position="175"/>
        <end position="273"/>
    </location>
</feature>
<dbReference type="InterPro" id="IPR003313">
    <property type="entry name" value="AraC-bd"/>
</dbReference>
<dbReference type="PROSITE" id="PS00041">
    <property type="entry name" value="HTH_ARAC_FAMILY_1"/>
    <property type="match status" value="1"/>
</dbReference>
<evidence type="ECO:0000256" key="2">
    <source>
        <dbReference type="ARBA" id="ARBA00023125"/>
    </source>
</evidence>
<dbReference type="EMBL" id="CP014924">
    <property type="protein sequence ID" value="ANZ66186.1"/>
    <property type="molecule type" value="Genomic_DNA"/>
</dbReference>
<gene>
    <name evidence="5" type="ORF">AYR63_02855</name>
</gene>
<protein>
    <recommendedName>
        <fullName evidence="4">HTH araC/xylS-type domain-containing protein</fullName>
    </recommendedName>
</protein>
<dbReference type="PROSITE" id="PS01124">
    <property type="entry name" value="HTH_ARAC_FAMILY_2"/>
    <property type="match status" value="1"/>
</dbReference>
<dbReference type="InterPro" id="IPR009057">
    <property type="entry name" value="Homeodomain-like_sf"/>
</dbReference>